<protein>
    <recommendedName>
        <fullName evidence="2">Methyltransferase type 11 domain-containing protein</fullName>
    </recommendedName>
</protein>
<dbReference type="EMBL" id="OC927586">
    <property type="protein sequence ID" value="CAD7657310.1"/>
    <property type="molecule type" value="Genomic_DNA"/>
</dbReference>
<dbReference type="SUPFAM" id="SSF53335">
    <property type="entry name" value="S-adenosyl-L-methionine-dependent methyltransferases"/>
    <property type="match status" value="1"/>
</dbReference>
<keyword evidence="1" id="KW-1133">Transmembrane helix</keyword>
<dbReference type="Pfam" id="PF08241">
    <property type="entry name" value="Methyltransf_11"/>
    <property type="match status" value="1"/>
</dbReference>
<dbReference type="EMBL" id="CAJPVJ010012761">
    <property type="protein sequence ID" value="CAG2174496.1"/>
    <property type="molecule type" value="Genomic_DNA"/>
</dbReference>
<evidence type="ECO:0000256" key="1">
    <source>
        <dbReference type="SAM" id="Phobius"/>
    </source>
</evidence>
<evidence type="ECO:0000313" key="4">
    <source>
        <dbReference type="Proteomes" id="UP000728032"/>
    </source>
</evidence>
<proteinExistence type="predicted"/>
<dbReference type="Gene3D" id="3.40.50.150">
    <property type="entry name" value="Vaccinia Virus protein VP39"/>
    <property type="match status" value="1"/>
</dbReference>
<evidence type="ECO:0000259" key="2">
    <source>
        <dbReference type="Pfam" id="PF08241"/>
    </source>
</evidence>
<feature type="transmembrane region" description="Helical" evidence="1">
    <location>
        <begin position="6"/>
        <end position="24"/>
    </location>
</feature>
<dbReference type="OrthoDB" id="416496at2759"/>
<dbReference type="Proteomes" id="UP000728032">
    <property type="component" value="Unassembled WGS sequence"/>
</dbReference>
<dbReference type="CDD" id="cd02440">
    <property type="entry name" value="AdoMet_MTases"/>
    <property type="match status" value="1"/>
</dbReference>
<keyword evidence="1" id="KW-0472">Membrane</keyword>
<organism evidence="3">
    <name type="scientific">Oppiella nova</name>
    <dbReference type="NCBI Taxonomy" id="334625"/>
    <lineage>
        <taxon>Eukaryota</taxon>
        <taxon>Metazoa</taxon>
        <taxon>Ecdysozoa</taxon>
        <taxon>Arthropoda</taxon>
        <taxon>Chelicerata</taxon>
        <taxon>Arachnida</taxon>
        <taxon>Acari</taxon>
        <taxon>Acariformes</taxon>
        <taxon>Sarcoptiformes</taxon>
        <taxon>Oribatida</taxon>
        <taxon>Brachypylina</taxon>
        <taxon>Oppioidea</taxon>
        <taxon>Oppiidae</taxon>
        <taxon>Oppiella</taxon>
    </lineage>
</organism>
<dbReference type="AlphaFoldDB" id="A0A7R9ME48"/>
<sequence>MIVDNFVFILNIIVATMRHVTLWIRTIILTRKQREQSFIKGVLSMEDGLDFTMDYYDGLKTMRPVNNSSKLKLLEIGGGVGRLFANYPDNCQCYALNCNRLLEPYFRQNISKYPTLEFMDYIVGDVEDMYHIGDNSMDAVIWCSVLCSANSPTKALKEVMRVLKPGGHIYFSEHCLYPDDSVKHLVLQYFQRSMNGMQRVIGNGCQLTRKSWVDIERSGFRDLTIIHVVRDDPRAVLFNSWIFGHGVKPQ</sequence>
<reference evidence="3" key="1">
    <citation type="submission" date="2020-11" db="EMBL/GenBank/DDBJ databases">
        <authorList>
            <person name="Tran Van P."/>
        </authorList>
    </citation>
    <scope>NUCLEOTIDE SEQUENCE</scope>
</reference>
<name>A0A7R9ME48_9ACAR</name>
<dbReference type="PANTHER" id="PTHR45036">
    <property type="entry name" value="METHYLTRANSFERASE LIKE 7B"/>
    <property type="match status" value="1"/>
</dbReference>
<evidence type="ECO:0000313" key="3">
    <source>
        <dbReference type="EMBL" id="CAD7657310.1"/>
    </source>
</evidence>
<dbReference type="InterPro" id="IPR013216">
    <property type="entry name" value="Methyltransf_11"/>
</dbReference>
<accession>A0A7R9ME48</accession>
<feature type="domain" description="Methyltransferase type 11" evidence="2">
    <location>
        <begin position="74"/>
        <end position="171"/>
    </location>
</feature>
<dbReference type="InterPro" id="IPR052356">
    <property type="entry name" value="Thiol_S-MT"/>
</dbReference>
<keyword evidence="4" id="KW-1185">Reference proteome</keyword>
<dbReference type="PANTHER" id="PTHR45036:SF1">
    <property type="entry name" value="METHYLTRANSFERASE LIKE 7A"/>
    <property type="match status" value="1"/>
</dbReference>
<gene>
    <name evidence="3" type="ORF">ONB1V03_LOCUS13940</name>
</gene>
<dbReference type="InterPro" id="IPR029063">
    <property type="entry name" value="SAM-dependent_MTases_sf"/>
</dbReference>
<dbReference type="GO" id="GO:0008757">
    <property type="term" value="F:S-adenosylmethionine-dependent methyltransferase activity"/>
    <property type="evidence" value="ECO:0007669"/>
    <property type="project" value="InterPro"/>
</dbReference>
<keyword evidence="1" id="KW-0812">Transmembrane</keyword>